<dbReference type="AlphaFoldDB" id="A0AAW8DV72"/>
<dbReference type="Proteomes" id="UP001244295">
    <property type="component" value="Unassembled WGS sequence"/>
</dbReference>
<reference evidence="2" key="1">
    <citation type="submission" date="2023-07" db="EMBL/GenBank/DDBJ databases">
        <title>Sorghum-associated microbial communities from plants grown in Nebraska, USA.</title>
        <authorList>
            <person name="Schachtman D."/>
        </authorList>
    </citation>
    <scope>NUCLEOTIDE SEQUENCE</scope>
    <source>
        <strain evidence="2">DS2795</strain>
    </source>
</reference>
<dbReference type="Gene3D" id="3.40.50.1820">
    <property type="entry name" value="alpha/beta hydrolase"/>
    <property type="match status" value="1"/>
</dbReference>
<proteinExistence type="predicted"/>
<dbReference type="GO" id="GO:0046503">
    <property type="term" value="P:glycerolipid catabolic process"/>
    <property type="evidence" value="ECO:0007669"/>
    <property type="project" value="TreeGrafter"/>
</dbReference>
<dbReference type="Pfam" id="PF00561">
    <property type="entry name" value="Abhydrolase_1"/>
    <property type="match status" value="1"/>
</dbReference>
<comment type="caution">
    <text evidence="2">The sequence shown here is derived from an EMBL/GenBank/DDBJ whole genome shotgun (WGS) entry which is preliminary data.</text>
</comment>
<organism evidence="2 3">
    <name type="scientific">Variovorax boronicumulans</name>
    <dbReference type="NCBI Taxonomy" id="436515"/>
    <lineage>
        <taxon>Bacteria</taxon>
        <taxon>Pseudomonadati</taxon>
        <taxon>Pseudomonadota</taxon>
        <taxon>Betaproteobacteria</taxon>
        <taxon>Burkholderiales</taxon>
        <taxon>Comamonadaceae</taxon>
        <taxon>Variovorax</taxon>
    </lineage>
</organism>
<protein>
    <submittedName>
        <fullName evidence="2">Pimeloyl-ACP methyl ester carboxylesterase</fullName>
    </submittedName>
</protein>
<accession>A0AAW8DV72</accession>
<name>A0AAW8DV72_9BURK</name>
<dbReference type="GO" id="GO:0004806">
    <property type="term" value="F:triacylglycerol lipase activity"/>
    <property type="evidence" value="ECO:0007669"/>
    <property type="project" value="TreeGrafter"/>
</dbReference>
<dbReference type="SUPFAM" id="SSF53474">
    <property type="entry name" value="alpha/beta-Hydrolases"/>
    <property type="match status" value="1"/>
</dbReference>
<evidence type="ECO:0000259" key="1">
    <source>
        <dbReference type="Pfam" id="PF00561"/>
    </source>
</evidence>
<gene>
    <name evidence="2" type="ORF">J2W25_002321</name>
</gene>
<dbReference type="RefSeq" id="WP_307636819.1">
    <property type="nucleotide sequence ID" value="NZ_JAUSRR010000003.1"/>
</dbReference>
<dbReference type="InterPro" id="IPR029058">
    <property type="entry name" value="AB_hydrolase_fold"/>
</dbReference>
<evidence type="ECO:0000313" key="2">
    <source>
        <dbReference type="EMBL" id="MDP9923300.1"/>
    </source>
</evidence>
<dbReference type="PANTHER" id="PTHR43433">
    <property type="entry name" value="HYDROLASE, ALPHA/BETA FOLD FAMILY PROTEIN"/>
    <property type="match status" value="1"/>
</dbReference>
<dbReference type="PANTHER" id="PTHR43433:SF5">
    <property type="entry name" value="AB HYDROLASE-1 DOMAIN-CONTAINING PROTEIN"/>
    <property type="match status" value="1"/>
</dbReference>
<dbReference type="InterPro" id="IPR000073">
    <property type="entry name" value="AB_hydrolase_1"/>
</dbReference>
<dbReference type="InterPro" id="IPR050471">
    <property type="entry name" value="AB_hydrolase"/>
</dbReference>
<sequence length="306" mass="33484">MHRDLPPTRFVRANGVELAYDSFGDSAAQPLLLIAGLGTQMIMWDETFCERLAARGYRVIRFDNRDVGRSTWFPQAGEPDLPALMRRSQAGQPIGGASVPYMLADMAADAVGLLDALDITSAHVMGMSMGGAIGQEVALRYPKRTRTLVSIMATSGAPGLPPPRPAALSMLMTPTPVDREGYMQRHLDAMKTLRGGIFPEEEKYDVPRAARAFERGVNPDGYARQLAAIIASGSRKERLALLRTPTLVVHGDRDPLVPIECGMDVAHTVPYARMVTVRGMGHALPRSAWPQVIDAIAEHSVWTEWR</sequence>
<evidence type="ECO:0000313" key="3">
    <source>
        <dbReference type="Proteomes" id="UP001244295"/>
    </source>
</evidence>
<dbReference type="EMBL" id="JAUSRR010000003">
    <property type="protein sequence ID" value="MDP9923300.1"/>
    <property type="molecule type" value="Genomic_DNA"/>
</dbReference>
<feature type="domain" description="AB hydrolase-1" evidence="1">
    <location>
        <begin position="30"/>
        <end position="283"/>
    </location>
</feature>